<dbReference type="InterPro" id="IPR026350">
    <property type="entry name" value="GxxExxY"/>
</dbReference>
<sequence length="125" mass="14610">MAKLVEKELSYKIIGILFDVYNNLGGGYQEKYYQRAVSQEFKNRDIKFKEQISIPLSFKGISIGRYFLDFLIEDKIILEIKVANKFYIRDVKQVLAYLKATNTSLGILANFNRNNLQFKRILKGD</sequence>
<name>A0A2H0NDN8_9BACT</name>
<dbReference type="Proteomes" id="UP000228867">
    <property type="component" value="Unassembled WGS sequence"/>
</dbReference>
<dbReference type="AlphaFoldDB" id="A0A2H0NDN8"/>
<dbReference type="Pfam" id="PF13366">
    <property type="entry name" value="PDDEXK_3"/>
    <property type="match status" value="1"/>
</dbReference>
<comment type="caution">
    <text evidence="1">The sequence shown here is derived from an EMBL/GenBank/DDBJ whole genome shotgun (WGS) entry which is preliminary data.</text>
</comment>
<gene>
    <name evidence="1" type="ORF">COV54_02940</name>
</gene>
<proteinExistence type="predicted"/>
<protein>
    <submittedName>
        <fullName evidence="1">GxxExxY protein</fullName>
    </submittedName>
</protein>
<organism evidence="1 2">
    <name type="scientific">Candidatus Jorgensenbacteria bacterium CG11_big_fil_rev_8_21_14_0_20_38_23</name>
    <dbReference type="NCBI Taxonomy" id="1974594"/>
    <lineage>
        <taxon>Bacteria</taxon>
        <taxon>Candidatus Joergenseniibacteriota</taxon>
    </lineage>
</organism>
<dbReference type="EMBL" id="PCWR01000062">
    <property type="protein sequence ID" value="PIR06186.1"/>
    <property type="molecule type" value="Genomic_DNA"/>
</dbReference>
<evidence type="ECO:0000313" key="2">
    <source>
        <dbReference type="Proteomes" id="UP000228867"/>
    </source>
</evidence>
<evidence type="ECO:0000313" key="1">
    <source>
        <dbReference type="EMBL" id="PIR06186.1"/>
    </source>
</evidence>
<reference evidence="1 2" key="1">
    <citation type="submission" date="2017-09" db="EMBL/GenBank/DDBJ databases">
        <title>Depth-based differentiation of microbial function through sediment-hosted aquifers and enrichment of novel symbionts in the deep terrestrial subsurface.</title>
        <authorList>
            <person name="Probst A.J."/>
            <person name="Ladd B."/>
            <person name="Jarett J.K."/>
            <person name="Geller-Mcgrath D.E."/>
            <person name="Sieber C.M."/>
            <person name="Emerson J.B."/>
            <person name="Anantharaman K."/>
            <person name="Thomas B.C."/>
            <person name="Malmstrom R."/>
            <person name="Stieglmeier M."/>
            <person name="Klingl A."/>
            <person name="Woyke T."/>
            <person name="Ryan C.M."/>
            <person name="Banfield J.F."/>
        </authorList>
    </citation>
    <scope>NUCLEOTIDE SEQUENCE [LARGE SCALE GENOMIC DNA]</scope>
    <source>
        <strain evidence="1">CG11_big_fil_rev_8_21_14_0_20_38_23</strain>
    </source>
</reference>
<accession>A0A2H0NDN8</accession>
<dbReference type="NCBIfam" id="TIGR04256">
    <property type="entry name" value="GxxExxY"/>
    <property type="match status" value="1"/>
</dbReference>